<evidence type="ECO:0000313" key="3">
    <source>
        <dbReference type="EMBL" id="NEM90920.1"/>
    </source>
</evidence>
<organism evidence="3 4">
    <name type="scientific">Galbitalea soli</name>
    <dbReference type="NCBI Taxonomy" id="1268042"/>
    <lineage>
        <taxon>Bacteria</taxon>
        <taxon>Bacillati</taxon>
        <taxon>Actinomycetota</taxon>
        <taxon>Actinomycetes</taxon>
        <taxon>Micrococcales</taxon>
        <taxon>Microbacteriaceae</taxon>
        <taxon>Galbitalea</taxon>
    </lineage>
</organism>
<dbReference type="SUPFAM" id="SSF51338">
    <property type="entry name" value="Composite domain of metallo-dependent hydrolases"/>
    <property type="match status" value="2"/>
</dbReference>
<dbReference type="PANTHER" id="PTHR43794">
    <property type="entry name" value="AMINOHYDROLASE SSNA-RELATED"/>
    <property type="match status" value="1"/>
</dbReference>
<dbReference type="Proteomes" id="UP000479756">
    <property type="component" value="Unassembled WGS sequence"/>
</dbReference>
<dbReference type="Gene3D" id="3.20.20.140">
    <property type="entry name" value="Metal-dependent hydrolases"/>
    <property type="match status" value="1"/>
</dbReference>
<reference evidence="3 4" key="1">
    <citation type="journal article" date="2014" name="Int. J. Syst. Evol. Microbiol.">
        <title>Description of Galbitalea soli gen. nov., sp. nov., and Frondihabitans sucicola sp. nov.</title>
        <authorList>
            <person name="Kim S.J."/>
            <person name="Lim J.M."/>
            <person name="Ahn J.H."/>
            <person name="Weon H.Y."/>
            <person name="Hamada M."/>
            <person name="Suzuki K."/>
            <person name="Ahn T.Y."/>
            <person name="Kwon S.W."/>
        </authorList>
    </citation>
    <scope>NUCLEOTIDE SEQUENCE [LARGE SCALE GENOMIC DNA]</scope>
    <source>
        <strain evidence="3 4">NBRC 108727</strain>
    </source>
</reference>
<evidence type="ECO:0000313" key="4">
    <source>
        <dbReference type="Proteomes" id="UP000479756"/>
    </source>
</evidence>
<dbReference type="SUPFAM" id="SSF51556">
    <property type="entry name" value="Metallo-dependent hydrolases"/>
    <property type="match status" value="1"/>
</dbReference>
<gene>
    <name evidence="3" type="ORF">G3T37_06075</name>
</gene>
<protein>
    <submittedName>
        <fullName evidence="3">Amidohydrolase family protein</fullName>
    </submittedName>
</protein>
<dbReference type="InterPro" id="IPR050287">
    <property type="entry name" value="MTA/SAH_deaminase"/>
</dbReference>
<dbReference type="GO" id="GO:0016810">
    <property type="term" value="F:hydrolase activity, acting on carbon-nitrogen (but not peptide) bonds"/>
    <property type="evidence" value="ECO:0007669"/>
    <property type="project" value="InterPro"/>
</dbReference>
<dbReference type="Pfam" id="PF01979">
    <property type="entry name" value="Amidohydro_1"/>
    <property type="match status" value="1"/>
</dbReference>
<dbReference type="InterPro" id="IPR006680">
    <property type="entry name" value="Amidohydro-rel"/>
</dbReference>
<dbReference type="EMBL" id="JAAGWZ010000002">
    <property type="protein sequence ID" value="NEM90920.1"/>
    <property type="molecule type" value="Genomic_DNA"/>
</dbReference>
<dbReference type="AlphaFoldDB" id="A0A7C9TQQ7"/>
<dbReference type="RefSeq" id="WP_163472625.1">
    <property type="nucleotide sequence ID" value="NZ_JAAGWZ010000002.1"/>
</dbReference>
<keyword evidence="1 3" id="KW-0378">Hydrolase</keyword>
<evidence type="ECO:0000259" key="2">
    <source>
        <dbReference type="Pfam" id="PF01979"/>
    </source>
</evidence>
<evidence type="ECO:0000256" key="1">
    <source>
        <dbReference type="ARBA" id="ARBA00022801"/>
    </source>
</evidence>
<name>A0A7C9TQQ7_9MICO</name>
<proteinExistence type="predicted"/>
<sequence length="441" mass="47014">MKGDVTVYSADLVVPMTAPPIPRGAVAVEDGRILHVGERRWVLDALEQQDVPFLEQHWSGALLPGLINAHSHLQYTGMAEVGSAQYSGFDDWADAFTESYERPHDWRQDALAGAAQSIRFGVSSVADVVTDIAAADALEASGLHGIAYWEVMNWETDAWNAGGRDRVIAELDRIPSTPGAGLSPHAPYSLDTVPLLDMPDIVRQRGQRLHIHLGESALEAERVDDGAEPTYRAWHFLGVQSFRTLRSLGFGTSATEFVDRLGVLGPDCHVAHGVYMTAGDRALLRARGTAVALCPRSNAVIGLDPPPVAAYLREGSAIAVGTDSLSSSPSLDLMADVGALYAIARAQGYTRADVHSRLLAAATLGGARAMGLDVGPQRSGQLAVGAVADLSFFAVDSSRIEDMLAELVEAGAGRSVATVIDGQLRWSGEAWSQPRVPGRRP</sequence>
<dbReference type="InterPro" id="IPR032466">
    <property type="entry name" value="Metal_Hydrolase"/>
</dbReference>
<dbReference type="InterPro" id="IPR011059">
    <property type="entry name" value="Metal-dep_hydrolase_composite"/>
</dbReference>
<dbReference type="PANTHER" id="PTHR43794:SF11">
    <property type="entry name" value="AMIDOHYDROLASE-RELATED DOMAIN-CONTAINING PROTEIN"/>
    <property type="match status" value="1"/>
</dbReference>
<keyword evidence="4" id="KW-1185">Reference proteome</keyword>
<accession>A0A7C9TQQ7</accession>
<comment type="caution">
    <text evidence="3">The sequence shown here is derived from an EMBL/GenBank/DDBJ whole genome shotgun (WGS) entry which is preliminary data.</text>
</comment>
<feature type="domain" description="Amidohydrolase-related" evidence="2">
    <location>
        <begin position="62"/>
        <end position="420"/>
    </location>
</feature>